<organism evidence="1 2">
    <name type="scientific">Smallanthus sonchifolius</name>
    <dbReference type="NCBI Taxonomy" id="185202"/>
    <lineage>
        <taxon>Eukaryota</taxon>
        <taxon>Viridiplantae</taxon>
        <taxon>Streptophyta</taxon>
        <taxon>Embryophyta</taxon>
        <taxon>Tracheophyta</taxon>
        <taxon>Spermatophyta</taxon>
        <taxon>Magnoliopsida</taxon>
        <taxon>eudicotyledons</taxon>
        <taxon>Gunneridae</taxon>
        <taxon>Pentapetalae</taxon>
        <taxon>asterids</taxon>
        <taxon>campanulids</taxon>
        <taxon>Asterales</taxon>
        <taxon>Asteraceae</taxon>
        <taxon>Asteroideae</taxon>
        <taxon>Heliantheae alliance</taxon>
        <taxon>Millerieae</taxon>
        <taxon>Smallanthus</taxon>
    </lineage>
</organism>
<accession>A0ACB9FUZ6</accession>
<reference evidence="2" key="1">
    <citation type="journal article" date="2022" name="Mol. Ecol. Resour.">
        <title>The genomes of chicory, endive, great burdock and yacon provide insights into Asteraceae palaeo-polyploidization history and plant inulin production.</title>
        <authorList>
            <person name="Fan W."/>
            <person name="Wang S."/>
            <person name="Wang H."/>
            <person name="Wang A."/>
            <person name="Jiang F."/>
            <person name="Liu H."/>
            <person name="Zhao H."/>
            <person name="Xu D."/>
            <person name="Zhang Y."/>
        </authorList>
    </citation>
    <scope>NUCLEOTIDE SEQUENCE [LARGE SCALE GENOMIC DNA]</scope>
    <source>
        <strain evidence="2">cv. Yunnan</strain>
    </source>
</reference>
<name>A0ACB9FUZ6_9ASTR</name>
<protein>
    <submittedName>
        <fullName evidence="1">Uncharacterized protein</fullName>
    </submittedName>
</protein>
<proteinExistence type="predicted"/>
<keyword evidence="2" id="KW-1185">Reference proteome</keyword>
<comment type="caution">
    <text evidence="1">The sequence shown here is derived from an EMBL/GenBank/DDBJ whole genome shotgun (WGS) entry which is preliminary data.</text>
</comment>
<evidence type="ECO:0000313" key="1">
    <source>
        <dbReference type="EMBL" id="KAI3774655.1"/>
    </source>
</evidence>
<sequence>MALLSDAIYKSVKENCNGEYLEVDPNNSLCIRDLQVVDKDDNYLYSYIWANKRDVREALHVREEFSDIEWVRCNDSLRFNSTSYTQNVLTSVGYHRRLADKHCRALIYR</sequence>
<dbReference type="Proteomes" id="UP001056120">
    <property type="component" value="Linkage Group LG16"/>
</dbReference>
<evidence type="ECO:0000313" key="2">
    <source>
        <dbReference type="Proteomes" id="UP001056120"/>
    </source>
</evidence>
<gene>
    <name evidence="1" type="ORF">L1987_49214</name>
</gene>
<dbReference type="EMBL" id="CM042033">
    <property type="protein sequence ID" value="KAI3774655.1"/>
    <property type="molecule type" value="Genomic_DNA"/>
</dbReference>
<reference evidence="1 2" key="2">
    <citation type="journal article" date="2022" name="Mol. Ecol. Resour.">
        <title>The genomes of chicory, endive, great burdock and yacon provide insights into Asteraceae paleo-polyploidization history and plant inulin production.</title>
        <authorList>
            <person name="Fan W."/>
            <person name="Wang S."/>
            <person name="Wang H."/>
            <person name="Wang A."/>
            <person name="Jiang F."/>
            <person name="Liu H."/>
            <person name="Zhao H."/>
            <person name="Xu D."/>
            <person name="Zhang Y."/>
        </authorList>
    </citation>
    <scope>NUCLEOTIDE SEQUENCE [LARGE SCALE GENOMIC DNA]</scope>
    <source>
        <strain evidence="2">cv. Yunnan</strain>
        <tissue evidence="1">Leaves</tissue>
    </source>
</reference>